<evidence type="ECO:0000256" key="3">
    <source>
        <dbReference type="ARBA" id="ARBA00022989"/>
    </source>
</evidence>
<dbReference type="InterPro" id="IPR004853">
    <property type="entry name" value="Sugar_P_trans_dom"/>
</dbReference>
<evidence type="ECO:0000313" key="8">
    <source>
        <dbReference type="EMBL" id="KAF9681410.1"/>
    </source>
</evidence>
<dbReference type="EMBL" id="JADGMS010000006">
    <property type="protein sequence ID" value="KAF9681410.1"/>
    <property type="molecule type" value="Genomic_DNA"/>
</dbReference>
<feature type="transmembrane region" description="Helical" evidence="6">
    <location>
        <begin position="98"/>
        <end position="123"/>
    </location>
</feature>
<feature type="compositionally biased region" description="Basic and acidic residues" evidence="5">
    <location>
        <begin position="10"/>
        <end position="29"/>
    </location>
</feature>
<comment type="caution">
    <text evidence="8">The sequence shown here is derived from an EMBL/GenBank/DDBJ whole genome shotgun (WGS) entry which is preliminary data.</text>
</comment>
<dbReference type="OrthoDB" id="18894at2759"/>
<feature type="transmembrane region" description="Helical" evidence="6">
    <location>
        <begin position="314"/>
        <end position="331"/>
    </location>
</feature>
<keyword evidence="3 6" id="KW-1133">Transmembrane helix</keyword>
<reference evidence="8 9" key="1">
    <citation type="submission" date="2020-10" db="EMBL/GenBank/DDBJ databases">
        <title>Plant Genome Project.</title>
        <authorList>
            <person name="Zhang R.-G."/>
        </authorList>
    </citation>
    <scope>NUCLEOTIDE SEQUENCE [LARGE SCALE GENOMIC DNA]</scope>
    <source>
        <strain evidence="8">FAFU-HL-1</strain>
        <tissue evidence="8">Leaf</tissue>
    </source>
</reference>
<name>A0A835MY02_9ROSI</name>
<evidence type="ECO:0000259" key="7">
    <source>
        <dbReference type="Pfam" id="PF03151"/>
    </source>
</evidence>
<feature type="transmembrane region" description="Helical" evidence="6">
    <location>
        <begin position="254"/>
        <end position="278"/>
    </location>
</feature>
<keyword evidence="9" id="KW-1185">Reference proteome</keyword>
<comment type="subcellular location">
    <subcellularLocation>
        <location evidence="1">Membrane</location>
        <topology evidence="1">Multi-pass membrane protein</topology>
    </subcellularLocation>
</comment>
<protein>
    <recommendedName>
        <fullName evidence="7">Sugar phosphate transporter domain-containing protein</fullName>
    </recommendedName>
</protein>
<dbReference type="GO" id="GO:0016020">
    <property type="term" value="C:membrane"/>
    <property type="evidence" value="ECO:0007669"/>
    <property type="project" value="UniProtKB-SubCell"/>
</dbReference>
<proteinExistence type="predicted"/>
<feature type="transmembrane region" description="Helical" evidence="6">
    <location>
        <begin position="189"/>
        <end position="212"/>
    </location>
</feature>
<gene>
    <name evidence="8" type="ORF">SADUNF_Sadunf06G0223000</name>
</gene>
<sequence length="431" mass="48328">MELNGCNVENRNRGSHDDSEEDKSVPFDIENARRRNSDADFDVNGIAIDSLSSKKYPPTPVSAADILKTLFFILVWYTFSTFLTLYNKTLLGDDMGRFPAPLLMNTVHFTMQAVLSTAITWYWSDRFRPNVAMSWKDYFIRGTLHTELSNESHGFGIRIPWDRKWTFPFTVVPTALGTAFDVNLSNVSLVFISVTFATMCKSAAPIFLILFAFAFRLESPSAKLFGIIMVISIGILLTGGNPEAYVAKETEFEFWGFVFVMLAAVMSGFRWCMTQILLQVQKLEGLKNPLTLMSYVTPVMAISTGLLSLVLTEFVLISVTSAVTVTIAGVVKEAVTILCMLYGTLVMLMICLQNFFLFIQVAVIYFHDKFTWLKGVGLLIIMVGVGLFNWYKYQKLQKGQTSENDSAGSSPKNVATKYVILDEMDVVDDDT</sequence>
<feature type="transmembrane region" description="Helical" evidence="6">
    <location>
        <begin position="66"/>
        <end position="86"/>
    </location>
</feature>
<dbReference type="AlphaFoldDB" id="A0A835MY02"/>
<dbReference type="Pfam" id="PF03151">
    <property type="entry name" value="TPT"/>
    <property type="match status" value="1"/>
</dbReference>
<evidence type="ECO:0000256" key="5">
    <source>
        <dbReference type="SAM" id="MobiDB-lite"/>
    </source>
</evidence>
<feature type="transmembrane region" description="Helical" evidence="6">
    <location>
        <begin position="338"/>
        <end position="366"/>
    </location>
</feature>
<dbReference type="Proteomes" id="UP000657918">
    <property type="component" value="Unassembled WGS sequence"/>
</dbReference>
<evidence type="ECO:0000313" key="9">
    <source>
        <dbReference type="Proteomes" id="UP000657918"/>
    </source>
</evidence>
<organism evidence="8 9">
    <name type="scientific">Salix dunnii</name>
    <dbReference type="NCBI Taxonomy" id="1413687"/>
    <lineage>
        <taxon>Eukaryota</taxon>
        <taxon>Viridiplantae</taxon>
        <taxon>Streptophyta</taxon>
        <taxon>Embryophyta</taxon>
        <taxon>Tracheophyta</taxon>
        <taxon>Spermatophyta</taxon>
        <taxon>Magnoliopsida</taxon>
        <taxon>eudicotyledons</taxon>
        <taxon>Gunneridae</taxon>
        <taxon>Pentapetalae</taxon>
        <taxon>rosids</taxon>
        <taxon>fabids</taxon>
        <taxon>Malpighiales</taxon>
        <taxon>Salicaceae</taxon>
        <taxon>Saliceae</taxon>
        <taxon>Salix</taxon>
    </lineage>
</organism>
<dbReference type="PANTHER" id="PTHR11132">
    <property type="entry name" value="SOLUTE CARRIER FAMILY 35"/>
    <property type="match status" value="1"/>
</dbReference>
<evidence type="ECO:0000256" key="4">
    <source>
        <dbReference type="ARBA" id="ARBA00023136"/>
    </source>
</evidence>
<feature type="region of interest" description="Disordered" evidence="5">
    <location>
        <begin position="1"/>
        <end position="29"/>
    </location>
</feature>
<feature type="transmembrane region" description="Helical" evidence="6">
    <location>
        <begin position="372"/>
        <end position="391"/>
    </location>
</feature>
<evidence type="ECO:0000256" key="1">
    <source>
        <dbReference type="ARBA" id="ARBA00004141"/>
    </source>
</evidence>
<feature type="domain" description="Sugar phosphate transporter" evidence="7">
    <location>
        <begin position="68"/>
        <end position="389"/>
    </location>
</feature>
<dbReference type="InterPro" id="IPR050186">
    <property type="entry name" value="TPT_transporter"/>
</dbReference>
<accession>A0A835MY02</accession>
<evidence type="ECO:0000256" key="2">
    <source>
        <dbReference type="ARBA" id="ARBA00022692"/>
    </source>
</evidence>
<keyword evidence="2 6" id="KW-0812">Transmembrane</keyword>
<feature type="transmembrane region" description="Helical" evidence="6">
    <location>
        <begin position="224"/>
        <end position="242"/>
    </location>
</feature>
<evidence type="ECO:0000256" key="6">
    <source>
        <dbReference type="SAM" id="Phobius"/>
    </source>
</evidence>
<keyword evidence="4 6" id="KW-0472">Membrane</keyword>